<dbReference type="InterPro" id="IPR012678">
    <property type="entry name" value="Ribosomal_uL23/eL15/eS24_sf"/>
</dbReference>
<dbReference type="SUPFAM" id="SSF54189">
    <property type="entry name" value="Ribosomal proteins S24e, L23 and L15e"/>
    <property type="match status" value="1"/>
</dbReference>
<dbReference type="Proteomes" id="UP000485484">
    <property type="component" value="Unassembled WGS sequence"/>
</dbReference>
<reference evidence="7" key="1">
    <citation type="submission" date="2017-02" db="EMBL/GenBank/DDBJ databases">
        <title>Delving into the versatile metabolic prowess of the omnipresent phylum Bacteroidetes.</title>
        <authorList>
            <person name="Nobu M.K."/>
            <person name="Mei R."/>
            <person name="Narihiro T."/>
            <person name="Kuroda K."/>
            <person name="Liu W.-T."/>
        </authorList>
    </citation>
    <scope>NUCLEOTIDE SEQUENCE</scope>
    <source>
        <strain evidence="7">ADurb.Bin417</strain>
    </source>
</reference>
<keyword evidence="3 6" id="KW-0694">RNA-binding</keyword>
<proteinExistence type="inferred from homology"/>
<evidence type="ECO:0000256" key="6">
    <source>
        <dbReference type="HAMAP-Rule" id="MF_01369"/>
    </source>
</evidence>
<evidence type="ECO:0000256" key="3">
    <source>
        <dbReference type="ARBA" id="ARBA00022884"/>
    </source>
</evidence>
<dbReference type="GO" id="GO:0005840">
    <property type="term" value="C:ribosome"/>
    <property type="evidence" value="ECO:0007669"/>
    <property type="project" value="UniProtKB-KW"/>
</dbReference>
<dbReference type="GO" id="GO:1990904">
    <property type="term" value="C:ribonucleoprotein complex"/>
    <property type="evidence" value="ECO:0007669"/>
    <property type="project" value="UniProtKB-KW"/>
</dbReference>
<evidence type="ECO:0000256" key="5">
    <source>
        <dbReference type="ARBA" id="ARBA00023274"/>
    </source>
</evidence>
<dbReference type="EMBL" id="MWAK01000071">
    <property type="protein sequence ID" value="OPZ92748.1"/>
    <property type="molecule type" value="Genomic_DNA"/>
</dbReference>
<evidence type="ECO:0000313" key="7">
    <source>
        <dbReference type="EMBL" id="OPZ92748.1"/>
    </source>
</evidence>
<comment type="subunit">
    <text evidence="6">Part of the 50S ribosomal subunit. Contacts protein L29, and trigger factor when it is bound to the ribosome.</text>
</comment>
<dbReference type="GO" id="GO:0003735">
    <property type="term" value="F:structural constituent of ribosome"/>
    <property type="evidence" value="ECO:0007669"/>
    <property type="project" value="InterPro"/>
</dbReference>
<dbReference type="GO" id="GO:0019843">
    <property type="term" value="F:rRNA binding"/>
    <property type="evidence" value="ECO:0007669"/>
    <property type="project" value="UniProtKB-UniRule"/>
</dbReference>
<dbReference type="AlphaFoldDB" id="A0A1V5MHM8"/>
<accession>A0A1V5MHM8</accession>
<name>A0A1V5MHM8_UNCT6</name>
<keyword evidence="5 6" id="KW-0687">Ribonucleoprotein</keyword>
<dbReference type="Pfam" id="PF00276">
    <property type="entry name" value="Ribosomal_L23"/>
    <property type="match status" value="1"/>
</dbReference>
<comment type="caution">
    <text evidence="7">The sequence shown here is derived from an EMBL/GenBank/DDBJ whole genome shotgun (WGS) entry which is preliminary data.</text>
</comment>
<evidence type="ECO:0000256" key="4">
    <source>
        <dbReference type="ARBA" id="ARBA00022980"/>
    </source>
</evidence>
<dbReference type="InterPro" id="IPR012677">
    <property type="entry name" value="Nucleotide-bd_a/b_plait_sf"/>
</dbReference>
<evidence type="ECO:0000256" key="2">
    <source>
        <dbReference type="ARBA" id="ARBA00022730"/>
    </source>
</evidence>
<sequence>MTANDIIRYPLVTEKDTMYLQPLNKYAFAVQVGATAPEIGKAVEKLYKVKVVAVHVLNYQGKTRRMRNRAGRRPDWKKAIVTLRKGDKIEFA</sequence>
<dbReference type="NCBIfam" id="NF004359">
    <property type="entry name" value="PRK05738.1-3"/>
    <property type="match status" value="1"/>
</dbReference>
<dbReference type="Gene3D" id="3.30.70.330">
    <property type="match status" value="1"/>
</dbReference>
<dbReference type="InterPro" id="IPR013025">
    <property type="entry name" value="Ribosomal_uL23-like"/>
</dbReference>
<keyword evidence="2 6" id="KW-0699">rRNA-binding</keyword>
<organism evidence="7">
    <name type="scientific">candidate division TA06 bacterium ADurb.Bin417</name>
    <dbReference type="NCBI Taxonomy" id="1852828"/>
    <lineage>
        <taxon>Bacteria</taxon>
        <taxon>Bacteria division TA06</taxon>
    </lineage>
</organism>
<comment type="function">
    <text evidence="6">One of the early assembly proteins it binds 23S rRNA. One of the proteins that surrounds the polypeptide exit tunnel on the outside of the ribosome. Forms the main docking site for trigger factor binding to the ribosome.</text>
</comment>
<dbReference type="FunFam" id="3.30.70.330:FF:000001">
    <property type="entry name" value="50S ribosomal protein L23"/>
    <property type="match status" value="1"/>
</dbReference>
<protein>
    <recommendedName>
        <fullName evidence="6">Large ribosomal subunit protein uL23</fullName>
    </recommendedName>
</protein>
<comment type="similarity">
    <text evidence="1 6">Belongs to the universal ribosomal protein uL23 family.</text>
</comment>
<dbReference type="PANTHER" id="PTHR11620">
    <property type="entry name" value="60S RIBOSOMAL PROTEIN L23A"/>
    <property type="match status" value="1"/>
</dbReference>
<dbReference type="GO" id="GO:0006412">
    <property type="term" value="P:translation"/>
    <property type="evidence" value="ECO:0007669"/>
    <property type="project" value="UniProtKB-UniRule"/>
</dbReference>
<gene>
    <name evidence="6 7" type="primary">rplW</name>
    <name evidence="7" type="ORF">BWY73_00644</name>
</gene>
<dbReference type="NCBIfam" id="NF004363">
    <property type="entry name" value="PRK05738.2-4"/>
    <property type="match status" value="1"/>
</dbReference>
<dbReference type="HAMAP" id="MF_01369_B">
    <property type="entry name" value="Ribosomal_uL23_B"/>
    <property type="match status" value="1"/>
</dbReference>
<evidence type="ECO:0000256" key="1">
    <source>
        <dbReference type="ARBA" id="ARBA00006700"/>
    </source>
</evidence>
<keyword evidence="4 6" id="KW-0689">Ribosomal protein</keyword>